<evidence type="ECO:0000256" key="3">
    <source>
        <dbReference type="ARBA" id="ARBA00012438"/>
    </source>
</evidence>
<dbReference type="InterPro" id="IPR035965">
    <property type="entry name" value="PAS-like_dom_sf"/>
</dbReference>
<accession>A0A6A4RDV0</accession>
<dbReference type="AlphaFoldDB" id="A0A6A4RDV0"/>
<evidence type="ECO:0000256" key="4">
    <source>
        <dbReference type="ARBA" id="ARBA00022553"/>
    </source>
</evidence>
<feature type="domain" description="Response regulatory" evidence="11">
    <location>
        <begin position="681"/>
        <end position="797"/>
    </location>
</feature>
<dbReference type="SMART" id="SM00388">
    <property type="entry name" value="HisKA"/>
    <property type="match status" value="1"/>
</dbReference>
<comment type="caution">
    <text evidence="14">The sequence shown here is derived from an EMBL/GenBank/DDBJ whole genome shotgun (WGS) entry which is preliminary data.</text>
</comment>
<keyword evidence="4 7" id="KW-0597">Phosphoprotein</keyword>
<proteinExistence type="predicted"/>
<dbReference type="SUPFAM" id="SSF52172">
    <property type="entry name" value="CheY-like"/>
    <property type="match status" value="1"/>
</dbReference>
<dbReference type="Gene3D" id="3.40.50.2300">
    <property type="match status" value="1"/>
</dbReference>
<evidence type="ECO:0000259" key="13">
    <source>
        <dbReference type="PROSITE" id="PS50885"/>
    </source>
</evidence>
<dbReference type="Pfam" id="PF13188">
    <property type="entry name" value="PAS_8"/>
    <property type="match status" value="1"/>
</dbReference>
<dbReference type="InterPro" id="IPR036097">
    <property type="entry name" value="HisK_dim/P_sf"/>
</dbReference>
<dbReference type="SUPFAM" id="SSF158472">
    <property type="entry name" value="HAMP domain-like"/>
    <property type="match status" value="1"/>
</dbReference>
<dbReference type="SUPFAM" id="SSF55785">
    <property type="entry name" value="PYP-like sensor domain (PAS domain)"/>
    <property type="match status" value="1"/>
</dbReference>
<dbReference type="Proteomes" id="UP000441586">
    <property type="component" value="Unassembled WGS sequence"/>
</dbReference>
<dbReference type="InterPro" id="IPR001789">
    <property type="entry name" value="Sig_transdc_resp-reg_receiver"/>
</dbReference>
<dbReference type="EC" id="2.7.13.3" evidence="3"/>
<keyword evidence="8" id="KW-0175">Coiled coil</keyword>
<name>A0A6A4RDV0_9RHOB</name>
<dbReference type="PANTHER" id="PTHR43047:SF72">
    <property type="entry name" value="OSMOSENSING HISTIDINE PROTEIN KINASE SLN1"/>
    <property type="match status" value="1"/>
</dbReference>
<dbReference type="PANTHER" id="PTHR43047">
    <property type="entry name" value="TWO-COMPONENT HISTIDINE PROTEIN KINASE"/>
    <property type="match status" value="1"/>
</dbReference>
<dbReference type="EMBL" id="WSFO01000014">
    <property type="protein sequence ID" value="KAE9627294.1"/>
    <property type="molecule type" value="Genomic_DNA"/>
</dbReference>
<feature type="modified residue" description="4-aspartylphosphate" evidence="7">
    <location>
        <position position="730"/>
    </location>
</feature>
<dbReference type="InterPro" id="IPR005467">
    <property type="entry name" value="His_kinase_dom"/>
</dbReference>
<dbReference type="Pfam" id="PF00512">
    <property type="entry name" value="HisKA"/>
    <property type="match status" value="1"/>
</dbReference>
<dbReference type="Gene3D" id="3.30.565.10">
    <property type="entry name" value="Histidine kinase-like ATPase, C-terminal domain"/>
    <property type="match status" value="1"/>
</dbReference>
<keyword evidence="5" id="KW-0808">Transferase</keyword>
<dbReference type="InterPro" id="IPR036890">
    <property type="entry name" value="HATPase_C_sf"/>
</dbReference>
<keyword evidence="9" id="KW-0472">Membrane</keyword>
<dbReference type="Pfam" id="PF00072">
    <property type="entry name" value="Response_reg"/>
    <property type="match status" value="1"/>
</dbReference>
<dbReference type="InterPro" id="IPR000014">
    <property type="entry name" value="PAS"/>
</dbReference>
<evidence type="ECO:0000256" key="8">
    <source>
        <dbReference type="SAM" id="Coils"/>
    </source>
</evidence>
<keyword evidence="9" id="KW-0812">Transmembrane</keyword>
<evidence type="ECO:0000256" key="7">
    <source>
        <dbReference type="PROSITE-ProRule" id="PRU00169"/>
    </source>
</evidence>
<evidence type="ECO:0000256" key="5">
    <source>
        <dbReference type="ARBA" id="ARBA00022679"/>
    </source>
</evidence>
<dbReference type="GO" id="GO:0005886">
    <property type="term" value="C:plasma membrane"/>
    <property type="evidence" value="ECO:0007669"/>
    <property type="project" value="TreeGrafter"/>
</dbReference>
<keyword evidence="9" id="KW-1133">Transmembrane helix</keyword>
<evidence type="ECO:0000256" key="1">
    <source>
        <dbReference type="ARBA" id="ARBA00000085"/>
    </source>
</evidence>
<dbReference type="Gene3D" id="3.30.450.20">
    <property type="entry name" value="PAS domain"/>
    <property type="match status" value="1"/>
</dbReference>
<dbReference type="InterPro" id="IPR004358">
    <property type="entry name" value="Sig_transdc_His_kin-like_C"/>
</dbReference>
<evidence type="ECO:0000313" key="15">
    <source>
        <dbReference type="Proteomes" id="UP000441586"/>
    </source>
</evidence>
<evidence type="ECO:0000256" key="6">
    <source>
        <dbReference type="ARBA" id="ARBA00022777"/>
    </source>
</evidence>
<dbReference type="SUPFAM" id="SSF55874">
    <property type="entry name" value="ATPase domain of HSP90 chaperone/DNA topoisomerase II/histidine kinase"/>
    <property type="match status" value="1"/>
</dbReference>
<dbReference type="SMART" id="SM00387">
    <property type="entry name" value="HATPase_c"/>
    <property type="match status" value="1"/>
</dbReference>
<evidence type="ECO:0000259" key="10">
    <source>
        <dbReference type="PROSITE" id="PS50109"/>
    </source>
</evidence>
<evidence type="ECO:0000313" key="14">
    <source>
        <dbReference type="EMBL" id="KAE9627294.1"/>
    </source>
</evidence>
<dbReference type="SMART" id="SM00304">
    <property type="entry name" value="HAMP"/>
    <property type="match status" value="1"/>
</dbReference>
<feature type="domain" description="HAMP" evidence="13">
    <location>
        <begin position="332"/>
        <end position="385"/>
    </location>
</feature>
<evidence type="ECO:0000259" key="11">
    <source>
        <dbReference type="PROSITE" id="PS50110"/>
    </source>
</evidence>
<feature type="coiled-coil region" evidence="8">
    <location>
        <begin position="377"/>
        <end position="421"/>
    </location>
</feature>
<comment type="subcellular location">
    <subcellularLocation>
        <location evidence="2">Membrane</location>
    </subcellularLocation>
</comment>
<evidence type="ECO:0000256" key="9">
    <source>
        <dbReference type="SAM" id="Phobius"/>
    </source>
</evidence>
<dbReference type="SMART" id="SM00448">
    <property type="entry name" value="REC"/>
    <property type="match status" value="1"/>
</dbReference>
<feature type="domain" description="PAS" evidence="12">
    <location>
        <begin position="829"/>
        <end position="865"/>
    </location>
</feature>
<organism evidence="14 15">
    <name type="scientific">Parasedimentitalea maritima</name>
    <dbReference type="NCBI Taxonomy" id="2578117"/>
    <lineage>
        <taxon>Bacteria</taxon>
        <taxon>Pseudomonadati</taxon>
        <taxon>Pseudomonadota</taxon>
        <taxon>Alphaproteobacteria</taxon>
        <taxon>Rhodobacterales</taxon>
        <taxon>Paracoccaceae</taxon>
        <taxon>Parasedimentitalea</taxon>
    </lineage>
</organism>
<sequence>MVFYALVNQTITSETFQKVGFARNAKSGEISQYLTHARKQAEDLAQSSNVRYSVGQFYGFSYAIRQLAETPRAAGALLRDIFEVNQSSPESLGIGTNDRLLSEALEYANIYRRFHAGFLGFLNDSPFDNLYLVDRHGQVVYAAHADAYLGRHLEGAAAGLENANAALLDHDGSAPMVQDFTRDAVTGEFSAYLAVPVILHSRTRGALILRMPPTGIQSLLDGSEIPLTVLSAQRAVIAASDPISATSIGHAVALPAEMTTPSSVAILDSGLSGSPALTAWGRLNSPNPLWLVVAEAPSDQAFFNSRRLGIALLIIGAGTIAVLAVLVFLFSKSLTRPIQRLAEAASAVAEGSLNENLPEYEHPVEYARLSRAVSGMRKGLRDQVDQIRDKNETLQQNLRQIEEKNAKLEEADRMKDRFLANTSHELRTPLNGIIGILETLETGVMGDLHPAQKSQLRLITSSARRLSRLVDDLLDIYRIREGRMRLDLQPLNVGHALRNVVQLVQPLMPKGRNTDKVEIHLDLPGDLPAVLADPVRYEQILFNLMSNAAKYGGGNDIDIFARTEGGTLIVGVKDQGPGIATDSMDRIFHPLEQLTPGSLGQQQGTGLGLTIARNLAVMMDGTIEVTSELGKGSIFEIRLPVSDLPAPTAPEDFPSLELPEDPVVPLRTMDDTKESDDDAPVVLCVDDEPINLQVLQNVLHPQGYRVIKASSGSEALRSVATARPDLIVLDVMMPGMNGLDVARNLRRRYGLHDLPILLLTARGRSSDMIAGFDAGANDYVVKPFVRDELLSRIRTLLQASRAQRSSEENFELHEEVERRIQIEDALRLSQRRMTQLLNALDEGLVCVNARDVVTYANGSAEQILGHPVMSNQTILADLLPQDQHRQISQIEADDDPQQLKLTLRGTEYTTSVFAMMPEAGGGKALLLSRASNAHGEAFVQSLRDVVDTSLPSLIAPEGPGAQPNPVRDPYRDTIVDLMTSSLDLWSDLTGKGKIEFAETSGIWRVNLDKTSLQTRTLDKYLLADTLPTNPRWRDVVKTVNFIQTTSKSEPLTDDLKTRLAHLASQLELFRDMGVQRGLADFSS</sequence>
<dbReference type="CDD" id="cd22890">
    <property type="entry name" value="ChiS-DBD"/>
    <property type="match status" value="1"/>
</dbReference>
<dbReference type="CDD" id="cd17574">
    <property type="entry name" value="REC_OmpR"/>
    <property type="match status" value="1"/>
</dbReference>
<dbReference type="PROSITE" id="PS50109">
    <property type="entry name" value="HIS_KIN"/>
    <property type="match status" value="1"/>
</dbReference>
<dbReference type="CDD" id="cd00082">
    <property type="entry name" value="HisKA"/>
    <property type="match status" value="1"/>
</dbReference>
<evidence type="ECO:0000259" key="12">
    <source>
        <dbReference type="PROSITE" id="PS50112"/>
    </source>
</evidence>
<feature type="transmembrane region" description="Helical" evidence="9">
    <location>
        <begin position="308"/>
        <end position="330"/>
    </location>
</feature>
<dbReference type="SUPFAM" id="SSF47384">
    <property type="entry name" value="Homodimeric domain of signal transducing histidine kinase"/>
    <property type="match status" value="1"/>
</dbReference>
<comment type="catalytic activity">
    <reaction evidence="1">
        <text>ATP + protein L-histidine = ADP + protein N-phospho-L-histidine.</text>
        <dbReference type="EC" id="2.7.13.3"/>
    </reaction>
</comment>
<dbReference type="CDD" id="cd06225">
    <property type="entry name" value="HAMP"/>
    <property type="match status" value="1"/>
</dbReference>
<reference evidence="14 15" key="1">
    <citation type="submission" date="2019-12" db="EMBL/GenBank/DDBJ databases">
        <authorList>
            <person name="Zhang Y.-J."/>
        </authorList>
    </citation>
    <scope>NUCLEOTIDE SEQUENCE [LARGE SCALE GENOMIC DNA]</scope>
    <source>
        <strain evidence="14 15">H18S-6</strain>
    </source>
</reference>
<protein>
    <recommendedName>
        <fullName evidence="3">histidine kinase</fullName>
        <ecNumber evidence="3">2.7.13.3</ecNumber>
    </recommendedName>
</protein>
<evidence type="ECO:0000256" key="2">
    <source>
        <dbReference type="ARBA" id="ARBA00004370"/>
    </source>
</evidence>
<dbReference type="PROSITE" id="PS50110">
    <property type="entry name" value="RESPONSE_REGULATORY"/>
    <property type="match status" value="1"/>
</dbReference>
<dbReference type="InterPro" id="IPR003594">
    <property type="entry name" value="HATPase_dom"/>
</dbReference>
<feature type="domain" description="Histidine kinase" evidence="10">
    <location>
        <begin position="421"/>
        <end position="643"/>
    </location>
</feature>
<dbReference type="InterPro" id="IPR003661">
    <property type="entry name" value="HisK_dim/P_dom"/>
</dbReference>
<dbReference type="Pfam" id="PF00672">
    <property type="entry name" value="HAMP"/>
    <property type="match status" value="1"/>
</dbReference>
<dbReference type="PRINTS" id="PR00344">
    <property type="entry name" value="BCTRLSENSOR"/>
</dbReference>
<dbReference type="PROSITE" id="PS50112">
    <property type="entry name" value="PAS"/>
    <property type="match status" value="1"/>
</dbReference>
<dbReference type="InterPro" id="IPR011006">
    <property type="entry name" value="CheY-like_superfamily"/>
</dbReference>
<dbReference type="Gene3D" id="6.10.340.10">
    <property type="match status" value="1"/>
</dbReference>
<keyword evidence="6" id="KW-0418">Kinase</keyword>
<dbReference type="PROSITE" id="PS50885">
    <property type="entry name" value="HAMP"/>
    <property type="match status" value="1"/>
</dbReference>
<dbReference type="GO" id="GO:0009927">
    <property type="term" value="F:histidine phosphotransfer kinase activity"/>
    <property type="evidence" value="ECO:0007669"/>
    <property type="project" value="TreeGrafter"/>
</dbReference>
<dbReference type="InterPro" id="IPR003660">
    <property type="entry name" value="HAMP_dom"/>
</dbReference>
<dbReference type="GO" id="GO:0000155">
    <property type="term" value="F:phosphorelay sensor kinase activity"/>
    <property type="evidence" value="ECO:0007669"/>
    <property type="project" value="InterPro"/>
</dbReference>
<dbReference type="Pfam" id="PF02518">
    <property type="entry name" value="HATPase_c"/>
    <property type="match status" value="1"/>
</dbReference>
<gene>
    <name evidence="14" type="ORF">GP644_20140</name>
</gene>
<dbReference type="Gene3D" id="1.10.287.130">
    <property type="match status" value="1"/>
</dbReference>